<name>A0ABQ7DRQ7_BRACR</name>
<reference evidence="1 2" key="1">
    <citation type="journal article" date="2020" name="BMC Genomics">
        <title>Intraspecific diversification of the crop wild relative Brassica cretica Lam. using demographic model selection.</title>
        <authorList>
            <person name="Kioukis A."/>
            <person name="Michalopoulou V.A."/>
            <person name="Briers L."/>
            <person name="Pirintsos S."/>
            <person name="Studholme D.J."/>
            <person name="Pavlidis P."/>
            <person name="Sarris P.F."/>
        </authorList>
    </citation>
    <scope>NUCLEOTIDE SEQUENCE [LARGE SCALE GENOMIC DNA]</scope>
    <source>
        <strain evidence="2">cv. PFS-1207/04</strain>
    </source>
</reference>
<gene>
    <name evidence="1" type="ORF">DY000_02032861</name>
</gene>
<accession>A0ABQ7DRQ7</accession>
<keyword evidence="2" id="KW-1185">Reference proteome</keyword>
<dbReference type="SUPFAM" id="SSF48452">
    <property type="entry name" value="TPR-like"/>
    <property type="match status" value="1"/>
</dbReference>
<organism evidence="1 2">
    <name type="scientific">Brassica cretica</name>
    <name type="common">Mustard</name>
    <dbReference type="NCBI Taxonomy" id="69181"/>
    <lineage>
        <taxon>Eukaryota</taxon>
        <taxon>Viridiplantae</taxon>
        <taxon>Streptophyta</taxon>
        <taxon>Embryophyta</taxon>
        <taxon>Tracheophyta</taxon>
        <taxon>Spermatophyta</taxon>
        <taxon>Magnoliopsida</taxon>
        <taxon>eudicotyledons</taxon>
        <taxon>Gunneridae</taxon>
        <taxon>Pentapetalae</taxon>
        <taxon>rosids</taxon>
        <taxon>malvids</taxon>
        <taxon>Brassicales</taxon>
        <taxon>Brassicaceae</taxon>
        <taxon>Brassiceae</taxon>
        <taxon>Brassica</taxon>
    </lineage>
</organism>
<dbReference type="Proteomes" id="UP000266723">
    <property type="component" value="Unassembled WGS sequence"/>
</dbReference>
<protein>
    <submittedName>
        <fullName evidence="1">Uncharacterized protein</fullName>
    </submittedName>
</protein>
<dbReference type="InterPro" id="IPR011990">
    <property type="entry name" value="TPR-like_helical_dom_sf"/>
</dbReference>
<proteinExistence type="predicted"/>
<evidence type="ECO:0000313" key="1">
    <source>
        <dbReference type="EMBL" id="KAF3580774.1"/>
    </source>
</evidence>
<dbReference type="EMBL" id="QGKV02000649">
    <property type="protein sequence ID" value="KAF3580774.1"/>
    <property type="molecule type" value="Genomic_DNA"/>
</dbReference>
<evidence type="ECO:0000313" key="2">
    <source>
        <dbReference type="Proteomes" id="UP000266723"/>
    </source>
</evidence>
<comment type="caution">
    <text evidence="1">The sequence shown here is derived from an EMBL/GenBank/DDBJ whole genome shotgun (WGS) entry which is preliminary data.</text>
</comment>
<sequence>MRRSFAEKKAIKLDPTLARTNLQKGTACMKLEEYTTAKEAQEKATCACRVGVRNHSFRGRKLKRDIKIHAV</sequence>